<dbReference type="Pfam" id="PF20789">
    <property type="entry name" value="4HBT_3C"/>
    <property type="match status" value="1"/>
</dbReference>
<feature type="domain" description="Acyl-CoA thioesterase-like N-terminal HotDog" evidence="1">
    <location>
        <begin position="27"/>
        <end position="112"/>
    </location>
</feature>
<accession>A0A1E7ZGM8</accession>
<dbReference type="EMBL" id="MDHN01000003">
    <property type="protein sequence ID" value="OFC72659.1"/>
    <property type="molecule type" value="Genomic_DNA"/>
</dbReference>
<dbReference type="PANTHER" id="PTHR38110:SF1">
    <property type="entry name" value="THIOESTERASE DOMAIN-CONTAINING PROTEIN"/>
    <property type="match status" value="1"/>
</dbReference>
<dbReference type="InterPro" id="IPR049449">
    <property type="entry name" value="TesB_ACOT8-like_N"/>
</dbReference>
<gene>
    <name evidence="3" type="ORF">BFC18_02075</name>
</gene>
<dbReference type="RefSeq" id="WP_070123283.1">
    <property type="nucleotide sequence ID" value="NZ_MDHN01000003.1"/>
</dbReference>
<evidence type="ECO:0000313" key="3">
    <source>
        <dbReference type="EMBL" id="OFC72659.1"/>
    </source>
</evidence>
<sequence length="271" mass="30437">MHVDELLIQPEMTALSDNQWQTDELTIPSDWAQGRTAFGGISAGMIYQAISTQVHDNRVLRSYTTNFVGPLALNEPFRIVVTSLRTGKNVSQFTGEIIQNNAVCVFVQACFGTARQSGISVTNTDKHDMPMPTKAKFIPQIPKVTPKFFRHFDLAINAGGMPFTRKDTSFYHGFMRFTQPPQVITDAHLITMIDAWPPTLLQMLRWPAPASTVSWNLEFIHPHKTVSGHDWFAYQVHTRQAADGYGHTEATIWNSNNDVVALSRQTVAVFD</sequence>
<evidence type="ECO:0000259" key="2">
    <source>
        <dbReference type="Pfam" id="PF20789"/>
    </source>
</evidence>
<dbReference type="Pfam" id="PF13622">
    <property type="entry name" value="4HBT_3"/>
    <property type="match status" value="1"/>
</dbReference>
<evidence type="ECO:0000259" key="1">
    <source>
        <dbReference type="Pfam" id="PF13622"/>
    </source>
</evidence>
<comment type="caution">
    <text evidence="3">The sequence shown here is derived from an EMBL/GenBank/DDBJ whole genome shotgun (WGS) entry which is preliminary data.</text>
</comment>
<dbReference type="InterPro" id="IPR049450">
    <property type="entry name" value="ACOT8-like_C"/>
</dbReference>
<name>A0A1E7ZGM8_9ALTE</name>
<reference evidence="3 4" key="1">
    <citation type="submission" date="2016-08" db="EMBL/GenBank/DDBJ databases">
        <authorList>
            <person name="Seilhamer J.J."/>
        </authorList>
    </citation>
    <scope>NUCLEOTIDE SEQUENCE [LARGE SCALE GENOMIC DNA]</scope>
    <source>
        <strain evidence="3 4">KCTC 42603</strain>
    </source>
</reference>
<dbReference type="InterPro" id="IPR029069">
    <property type="entry name" value="HotDog_dom_sf"/>
</dbReference>
<dbReference type="SUPFAM" id="SSF54637">
    <property type="entry name" value="Thioesterase/thiol ester dehydrase-isomerase"/>
    <property type="match status" value="2"/>
</dbReference>
<dbReference type="Gene3D" id="2.40.160.210">
    <property type="entry name" value="Acyl-CoA thioesterase, double hotdog domain"/>
    <property type="match status" value="1"/>
</dbReference>
<dbReference type="InterPro" id="IPR052389">
    <property type="entry name" value="Sec_Metab_Biosynth-Assoc"/>
</dbReference>
<dbReference type="STRING" id="1656094.BFC18_02075"/>
<dbReference type="OrthoDB" id="7059210at2"/>
<dbReference type="InterPro" id="IPR042171">
    <property type="entry name" value="Acyl-CoA_hotdog"/>
</dbReference>
<protein>
    <submittedName>
        <fullName evidence="3">Acyl-CoA thioesterase II</fullName>
    </submittedName>
</protein>
<feature type="domain" description="Acyl-CoA thioesterase-like C-terminal" evidence="2">
    <location>
        <begin position="136"/>
        <end position="269"/>
    </location>
</feature>
<dbReference type="Proteomes" id="UP000175691">
    <property type="component" value="Unassembled WGS sequence"/>
</dbReference>
<organism evidence="3 4">
    <name type="scientific">Alteromonas confluentis</name>
    <dbReference type="NCBI Taxonomy" id="1656094"/>
    <lineage>
        <taxon>Bacteria</taxon>
        <taxon>Pseudomonadati</taxon>
        <taxon>Pseudomonadota</taxon>
        <taxon>Gammaproteobacteria</taxon>
        <taxon>Alteromonadales</taxon>
        <taxon>Alteromonadaceae</taxon>
        <taxon>Alteromonas/Salinimonas group</taxon>
        <taxon>Alteromonas</taxon>
    </lineage>
</organism>
<proteinExistence type="predicted"/>
<evidence type="ECO:0000313" key="4">
    <source>
        <dbReference type="Proteomes" id="UP000175691"/>
    </source>
</evidence>
<keyword evidence="4" id="KW-1185">Reference proteome</keyword>
<dbReference type="PANTHER" id="PTHR38110">
    <property type="entry name" value="CHROMOSOME 23, WHOLE GENOME SHOTGUN SEQUENCE"/>
    <property type="match status" value="1"/>
</dbReference>
<dbReference type="AlphaFoldDB" id="A0A1E7ZGM8"/>